<name>A0ABD6ETN2_9BILA</name>
<dbReference type="Proteomes" id="UP001608902">
    <property type="component" value="Unassembled WGS sequence"/>
</dbReference>
<keyword evidence="4" id="KW-1185">Reference proteome</keyword>
<protein>
    <recommendedName>
        <fullName evidence="2">RAE1/2 domain-containing protein</fullName>
    </recommendedName>
</protein>
<dbReference type="EMBL" id="JBGFUD010011354">
    <property type="protein sequence ID" value="MFH4983178.1"/>
    <property type="molecule type" value="Genomic_DNA"/>
</dbReference>
<organism evidence="3 4">
    <name type="scientific">Gnathostoma spinigerum</name>
    <dbReference type="NCBI Taxonomy" id="75299"/>
    <lineage>
        <taxon>Eukaryota</taxon>
        <taxon>Metazoa</taxon>
        <taxon>Ecdysozoa</taxon>
        <taxon>Nematoda</taxon>
        <taxon>Chromadorea</taxon>
        <taxon>Rhabditida</taxon>
        <taxon>Spirurina</taxon>
        <taxon>Gnathostomatomorpha</taxon>
        <taxon>Gnathostomatoidea</taxon>
        <taxon>Gnathostomatidae</taxon>
        <taxon>Gnathostoma</taxon>
    </lineage>
</organism>
<dbReference type="AlphaFoldDB" id="A0ABD6ETN2"/>
<feature type="domain" description="RAE1/2" evidence="2">
    <location>
        <begin position="5"/>
        <end position="73"/>
    </location>
</feature>
<feature type="region of interest" description="Disordered" evidence="1">
    <location>
        <begin position="108"/>
        <end position="177"/>
    </location>
</feature>
<accession>A0ABD6ETN2</accession>
<proteinExistence type="predicted"/>
<dbReference type="InterPro" id="IPR054420">
    <property type="entry name" value="RAE1_2_domI_C"/>
</dbReference>
<gene>
    <name evidence="3" type="ORF">AB6A40_009887</name>
</gene>
<evidence type="ECO:0000313" key="3">
    <source>
        <dbReference type="EMBL" id="MFH4983178.1"/>
    </source>
</evidence>
<reference evidence="3 4" key="1">
    <citation type="submission" date="2024-08" db="EMBL/GenBank/DDBJ databases">
        <title>Gnathostoma spinigerum genome.</title>
        <authorList>
            <person name="Gonzalez-Bertolin B."/>
            <person name="Monzon S."/>
            <person name="Zaballos A."/>
            <person name="Jimenez P."/>
            <person name="Dekumyoy P."/>
            <person name="Varona S."/>
            <person name="Cuesta I."/>
            <person name="Sumanam S."/>
            <person name="Adisakwattana P."/>
            <person name="Gasser R.B."/>
            <person name="Hernandez-Gonzalez A."/>
            <person name="Young N.D."/>
            <person name="Perteguer M.J."/>
        </authorList>
    </citation>
    <scope>NUCLEOTIDE SEQUENCE [LARGE SCALE GENOMIC DNA]</scope>
    <source>
        <strain evidence="3">AL3</strain>
        <tissue evidence="3">Liver</tissue>
    </source>
</reference>
<evidence type="ECO:0000256" key="1">
    <source>
        <dbReference type="SAM" id="MobiDB-lite"/>
    </source>
</evidence>
<evidence type="ECO:0000259" key="2">
    <source>
        <dbReference type="Pfam" id="PF22603"/>
    </source>
</evidence>
<sequence length="177" mass="19628">MLPDICHITAVGSGDPSSVLSPIIHQLFRSEGPLYRNGDSRPRILWSVVFSINQQAASEDLPLNVAVFPTIDSSVEYSSVIHSVREAFGRFWPDVDFLPRRLENVDDEECAENDESITEQRDENSLVDGGDSRSNYRSAMLRSEPVMLGDGGQLSSNMEVDGDRTNQRLSQDAPINS</sequence>
<feature type="compositionally biased region" description="Polar residues" evidence="1">
    <location>
        <begin position="167"/>
        <end position="177"/>
    </location>
</feature>
<dbReference type="Pfam" id="PF22603">
    <property type="entry name" value="RAE1_2_domI_C"/>
    <property type="match status" value="1"/>
</dbReference>
<feature type="compositionally biased region" description="Acidic residues" evidence="1">
    <location>
        <begin position="108"/>
        <end position="117"/>
    </location>
</feature>
<evidence type="ECO:0000313" key="4">
    <source>
        <dbReference type="Proteomes" id="UP001608902"/>
    </source>
</evidence>
<comment type="caution">
    <text evidence="3">The sequence shown here is derived from an EMBL/GenBank/DDBJ whole genome shotgun (WGS) entry which is preliminary data.</text>
</comment>